<evidence type="ECO:0000313" key="4">
    <source>
        <dbReference type="Proteomes" id="UP000181790"/>
    </source>
</evidence>
<dbReference type="AlphaFoldDB" id="A0A1S2VK82"/>
<feature type="transmembrane region" description="Helical" evidence="2">
    <location>
        <begin position="6"/>
        <end position="30"/>
    </location>
</feature>
<keyword evidence="2" id="KW-0472">Membrane</keyword>
<evidence type="ECO:0000256" key="2">
    <source>
        <dbReference type="SAM" id="Phobius"/>
    </source>
</evidence>
<evidence type="ECO:0000256" key="1">
    <source>
        <dbReference type="SAM" id="MobiDB-lite"/>
    </source>
</evidence>
<comment type="caution">
    <text evidence="3">The sequence shown here is derived from an EMBL/GenBank/DDBJ whole genome shotgun (WGS) entry which is preliminary data.</text>
</comment>
<reference evidence="3 4" key="1">
    <citation type="submission" date="2016-10" db="EMBL/GenBank/DDBJ databases">
        <title>Arsenicibacter rosenii gen. nov., sp. nov., an efficient arsenic-methylating bacterium isolated from an arsenic-contaminated paddy soil.</title>
        <authorList>
            <person name="Huang K."/>
        </authorList>
    </citation>
    <scope>NUCLEOTIDE SEQUENCE [LARGE SCALE GENOMIC DNA]</scope>
    <source>
        <strain evidence="3 4">SM-1</strain>
    </source>
</reference>
<dbReference type="RefSeq" id="WP_071502847.1">
    <property type="nucleotide sequence ID" value="NZ_MORL01000004.1"/>
</dbReference>
<dbReference type="Gene3D" id="1.20.120.1490">
    <property type="match status" value="1"/>
</dbReference>
<keyword evidence="2" id="KW-0812">Transmembrane</keyword>
<accession>A0A1S2VK82</accession>
<dbReference type="EMBL" id="MORL01000004">
    <property type="protein sequence ID" value="OIN59164.1"/>
    <property type="molecule type" value="Genomic_DNA"/>
</dbReference>
<feature type="compositionally biased region" description="Pro residues" evidence="1">
    <location>
        <begin position="150"/>
        <end position="173"/>
    </location>
</feature>
<gene>
    <name evidence="3" type="ORF">BLX24_09195</name>
</gene>
<organism evidence="3 4">
    <name type="scientific">Arsenicibacter rosenii</name>
    <dbReference type="NCBI Taxonomy" id="1750698"/>
    <lineage>
        <taxon>Bacteria</taxon>
        <taxon>Pseudomonadati</taxon>
        <taxon>Bacteroidota</taxon>
        <taxon>Cytophagia</taxon>
        <taxon>Cytophagales</taxon>
        <taxon>Spirosomataceae</taxon>
        <taxon>Arsenicibacter</taxon>
    </lineage>
</organism>
<dbReference type="OrthoDB" id="595025at2"/>
<feature type="region of interest" description="Disordered" evidence="1">
    <location>
        <begin position="133"/>
        <end position="173"/>
    </location>
</feature>
<evidence type="ECO:0008006" key="5">
    <source>
        <dbReference type="Google" id="ProtNLM"/>
    </source>
</evidence>
<dbReference type="Pfam" id="PF13801">
    <property type="entry name" value="Metal_resist"/>
    <property type="match status" value="1"/>
</dbReference>
<evidence type="ECO:0000313" key="3">
    <source>
        <dbReference type="EMBL" id="OIN59164.1"/>
    </source>
</evidence>
<dbReference type="Proteomes" id="UP000181790">
    <property type="component" value="Unassembled WGS sequence"/>
</dbReference>
<keyword evidence="4" id="KW-1185">Reference proteome</keyword>
<keyword evidence="2" id="KW-1133">Transmembrane helix</keyword>
<sequence length="173" mass="19075">METKTLIRWLSGVIALLVLLNLGLIGWMFFARSGMPPGGGGPVAFRFLERELSLTDTQEQQVIASREALSERSRPLEDSARALRKQLFTLTRQTPLPVAETDQLSRQLGGLIAQLERNRLQHFKEIRDVLTPEQQSRFDSILDELAQRQGPPPGNGHRPPGGPSGPPEGPPGP</sequence>
<dbReference type="InterPro" id="IPR025961">
    <property type="entry name" value="Metal_resist"/>
</dbReference>
<name>A0A1S2VK82_9BACT</name>
<protein>
    <recommendedName>
        <fullName evidence="5">Periplasmic heavy metal sensor</fullName>
    </recommendedName>
</protein>
<proteinExistence type="predicted"/>